<evidence type="ECO:0000256" key="2">
    <source>
        <dbReference type="ARBA" id="ARBA00022737"/>
    </source>
</evidence>
<feature type="domain" description="EF-hand" evidence="4">
    <location>
        <begin position="158"/>
        <end position="188"/>
    </location>
</feature>
<dbReference type="PROSITE" id="PS00018">
    <property type="entry name" value="EF_HAND_1"/>
    <property type="match status" value="3"/>
</dbReference>
<evidence type="ECO:0000256" key="1">
    <source>
        <dbReference type="ARBA" id="ARBA00022723"/>
    </source>
</evidence>
<dbReference type="OrthoDB" id="26525at2759"/>
<dbReference type="PANTHER" id="PTHR10891">
    <property type="entry name" value="EF-HAND CALCIUM-BINDING DOMAIN CONTAINING PROTEIN"/>
    <property type="match status" value="1"/>
</dbReference>
<dbReference type="GO" id="GO:0043226">
    <property type="term" value="C:organelle"/>
    <property type="evidence" value="ECO:0007669"/>
    <property type="project" value="UniProtKB-ARBA"/>
</dbReference>
<evidence type="ECO:0000313" key="6">
    <source>
        <dbReference type="Proteomes" id="UP000639772"/>
    </source>
</evidence>
<dbReference type="AlphaFoldDB" id="A0A835Q9Q6"/>
<evidence type="ECO:0000256" key="3">
    <source>
        <dbReference type="ARBA" id="ARBA00022837"/>
    </source>
</evidence>
<dbReference type="InterPro" id="IPR039647">
    <property type="entry name" value="EF_hand_pair_protein_CML-like"/>
</dbReference>
<evidence type="ECO:0000259" key="4">
    <source>
        <dbReference type="PROSITE" id="PS50222"/>
    </source>
</evidence>
<organism evidence="5 6">
    <name type="scientific">Vanilla planifolia</name>
    <name type="common">Vanilla</name>
    <dbReference type="NCBI Taxonomy" id="51239"/>
    <lineage>
        <taxon>Eukaryota</taxon>
        <taxon>Viridiplantae</taxon>
        <taxon>Streptophyta</taxon>
        <taxon>Embryophyta</taxon>
        <taxon>Tracheophyta</taxon>
        <taxon>Spermatophyta</taxon>
        <taxon>Magnoliopsida</taxon>
        <taxon>Liliopsida</taxon>
        <taxon>Asparagales</taxon>
        <taxon>Orchidaceae</taxon>
        <taxon>Vanilloideae</taxon>
        <taxon>Vanilleae</taxon>
        <taxon>Vanilla</taxon>
    </lineage>
</organism>
<sequence length="188" mass="20985">MAPAFPITVVSHQQKTEKGIIPTKLQCMLPQRKSRSLPALGISATNGGGILARLFRCLDEDGDGKISPSELQQFLRRLVGEDLGDEEAIVAVAMHDSDGDGLLCFDDFKRLMSGGAEEGEEEEERRLREAFRVYQMEGRRCITPKSLRTTLGRLGERRSVEECEVMIGRYDVNGDGVLSFDEFKLMMI</sequence>
<dbReference type="GO" id="GO:0005509">
    <property type="term" value="F:calcium ion binding"/>
    <property type="evidence" value="ECO:0007669"/>
    <property type="project" value="InterPro"/>
</dbReference>
<keyword evidence="2" id="KW-0677">Repeat</keyword>
<dbReference type="Proteomes" id="UP000639772">
    <property type="component" value="Chromosome 10"/>
</dbReference>
<name>A0A835Q9Q6_VANPL</name>
<dbReference type="Gene3D" id="1.10.238.10">
    <property type="entry name" value="EF-hand"/>
    <property type="match status" value="2"/>
</dbReference>
<accession>A0A835Q9Q6</accession>
<proteinExistence type="predicted"/>
<evidence type="ECO:0000313" key="5">
    <source>
        <dbReference type="EMBL" id="KAG0464973.1"/>
    </source>
</evidence>
<dbReference type="SMART" id="SM00054">
    <property type="entry name" value="EFh"/>
    <property type="match status" value="3"/>
</dbReference>
<keyword evidence="1" id="KW-0479">Metal-binding</keyword>
<dbReference type="Pfam" id="PF13499">
    <property type="entry name" value="EF-hand_7"/>
    <property type="match status" value="2"/>
</dbReference>
<dbReference type="InterPro" id="IPR002048">
    <property type="entry name" value="EF_hand_dom"/>
</dbReference>
<protein>
    <recommendedName>
        <fullName evidence="4">EF-hand domain-containing protein</fullName>
    </recommendedName>
</protein>
<feature type="domain" description="EF-hand" evidence="4">
    <location>
        <begin position="83"/>
        <end position="118"/>
    </location>
</feature>
<comment type="caution">
    <text evidence="5">The sequence shown here is derived from an EMBL/GenBank/DDBJ whole genome shotgun (WGS) entry which is preliminary data.</text>
</comment>
<feature type="domain" description="EF-hand" evidence="4">
    <location>
        <begin position="46"/>
        <end position="81"/>
    </location>
</feature>
<dbReference type="InterPro" id="IPR011992">
    <property type="entry name" value="EF-hand-dom_pair"/>
</dbReference>
<dbReference type="FunFam" id="1.10.238.10:FF:000178">
    <property type="entry name" value="Calmodulin-2 A"/>
    <property type="match status" value="1"/>
</dbReference>
<dbReference type="InterPro" id="IPR018247">
    <property type="entry name" value="EF_Hand_1_Ca_BS"/>
</dbReference>
<reference evidence="5 6" key="1">
    <citation type="journal article" date="2020" name="Nat. Food">
        <title>A phased Vanilla planifolia genome enables genetic improvement of flavour and production.</title>
        <authorList>
            <person name="Hasing T."/>
            <person name="Tang H."/>
            <person name="Brym M."/>
            <person name="Khazi F."/>
            <person name="Huang T."/>
            <person name="Chambers A.H."/>
        </authorList>
    </citation>
    <scope>NUCLEOTIDE SEQUENCE [LARGE SCALE GENOMIC DNA]</scope>
    <source>
        <tissue evidence="5">Leaf</tissue>
    </source>
</reference>
<dbReference type="SUPFAM" id="SSF47473">
    <property type="entry name" value="EF-hand"/>
    <property type="match status" value="1"/>
</dbReference>
<dbReference type="EMBL" id="JADCNM010000010">
    <property type="protein sequence ID" value="KAG0464973.1"/>
    <property type="molecule type" value="Genomic_DNA"/>
</dbReference>
<dbReference type="PROSITE" id="PS50222">
    <property type="entry name" value="EF_HAND_2"/>
    <property type="match status" value="3"/>
</dbReference>
<dbReference type="CDD" id="cd00051">
    <property type="entry name" value="EFh"/>
    <property type="match status" value="2"/>
</dbReference>
<gene>
    <name evidence="5" type="ORF">HPP92_019137</name>
</gene>
<keyword evidence="3" id="KW-0106">Calcium</keyword>